<dbReference type="WBParaSite" id="nRc.2.0.1.t17494-RA">
    <property type="protein sequence ID" value="nRc.2.0.1.t17494-RA"/>
    <property type="gene ID" value="nRc.2.0.1.g17494"/>
</dbReference>
<accession>A0A915ITH6</accession>
<sequence length="71" mass="7869">MIFGAEILYKLHKFTSLLNSDPTFDDFWAPLKILGNSATSLEFTSQLVRPLATRKANGSKTKIGCSRNGYS</sequence>
<name>A0A915ITH6_ROMCU</name>
<protein>
    <submittedName>
        <fullName evidence="2">Uncharacterized protein</fullName>
    </submittedName>
</protein>
<proteinExistence type="predicted"/>
<evidence type="ECO:0000313" key="2">
    <source>
        <dbReference type="WBParaSite" id="nRc.2.0.1.t17494-RA"/>
    </source>
</evidence>
<dbReference type="AlphaFoldDB" id="A0A915ITH6"/>
<reference evidence="2" key="1">
    <citation type="submission" date="2022-11" db="UniProtKB">
        <authorList>
            <consortium name="WormBaseParasite"/>
        </authorList>
    </citation>
    <scope>IDENTIFICATION</scope>
</reference>
<organism evidence="1 2">
    <name type="scientific">Romanomermis culicivorax</name>
    <name type="common">Nematode worm</name>
    <dbReference type="NCBI Taxonomy" id="13658"/>
    <lineage>
        <taxon>Eukaryota</taxon>
        <taxon>Metazoa</taxon>
        <taxon>Ecdysozoa</taxon>
        <taxon>Nematoda</taxon>
        <taxon>Enoplea</taxon>
        <taxon>Dorylaimia</taxon>
        <taxon>Mermithida</taxon>
        <taxon>Mermithoidea</taxon>
        <taxon>Mermithidae</taxon>
        <taxon>Romanomermis</taxon>
    </lineage>
</organism>
<dbReference type="Proteomes" id="UP000887565">
    <property type="component" value="Unplaced"/>
</dbReference>
<keyword evidence="1" id="KW-1185">Reference proteome</keyword>
<evidence type="ECO:0000313" key="1">
    <source>
        <dbReference type="Proteomes" id="UP000887565"/>
    </source>
</evidence>